<dbReference type="RefSeq" id="WP_154120717.1">
    <property type="nucleotide sequence ID" value="NZ_WJXB01000007.1"/>
</dbReference>
<evidence type="ECO:0000313" key="2">
    <source>
        <dbReference type="Proteomes" id="UP000463051"/>
    </source>
</evidence>
<reference evidence="1 2" key="1">
    <citation type="submission" date="2019-11" db="EMBL/GenBank/DDBJ databases">
        <title>Paenibacillus monticola sp. nov., a novel PGPR strain isolated from mountain sample in China.</title>
        <authorList>
            <person name="Zhao Q."/>
            <person name="Li H.-P."/>
            <person name="Zhang J.-L."/>
        </authorList>
    </citation>
    <scope>NUCLEOTIDE SEQUENCE [LARGE SCALE GENOMIC DNA]</scope>
    <source>
        <strain evidence="1 2">LC-T2</strain>
    </source>
</reference>
<gene>
    <name evidence="1" type="ORF">GJB61_19800</name>
</gene>
<dbReference type="EMBL" id="WJXB01000007">
    <property type="protein sequence ID" value="MRN55228.1"/>
    <property type="molecule type" value="Genomic_DNA"/>
</dbReference>
<evidence type="ECO:0000313" key="1">
    <source>
        <dbReference type="EMBL" id="MRN55228.1"/>
    </source>
</evidence>
<comment type="caution">
    <text evidence="1">The sequence shown here is derived from an EMBL/GenBank/DDBJ whole genome shotgun (WGS) entry which is preliminary data.</text>
</comment>
<organism evidence="1 2">
    <name type="scientific">Paenibacillus monticola</name>
    <dbReference type="NCBI Taxonomy" id="2666075"/>
    <lineage>
        <taxon>Bacteria</taxon>
        <taxon>Bacillati</taxon>
        <taxon>Bacillota</taxon>
        <taxon>Bacilli</taxon>
        <taxon>Bacillales</taxon>
        <taxon>Paenibacillaceae</taxon>
        <taxon>Paenibacillus</taxon>
    </lineage>
</organism>
<sequence>MLKLSVYRSCPPQGDPNEIITGETVQDLIATLYNKTLMKWAGKLNGKEVIEQISSSDVVEGVVWYPKGDKRYWFVVERIS</sequence>
<dbReference type="Proteomes" id="UP000463051">
    <property type="component" value="Unassembled WGS sequence"/>
</dbReference>
<accession>A0A7X2H870</accession>
<name>A0A7X2H870_9BACL</name>
<keyword evidence="2" id="KW-1185">Reference proteome</keyword>
<protein>
    <submittedName>
        <fullName evidence="1">Uncharacterized protein</fullName>
    </submittedName>
</protein>
<proteinExistence type="predicted"/>
<dbReference type="AlphaFoldDB" id="A0A7X2H870"/>